<dbReference type="Pfam" id="PF10101">
    <property type="entry name" value="DUF2339"/>
    <property type="match status" value="1"/>
</dbReference>
<feature type="transmembrane region" description="Helical" evidence="2">
    <location>
        <begin position="453"/>
        <end position="469"/>
    </location>
</feature>
<reference evidence="3 4" key="1">
    <citation type="journal article" date="2018" name="Environ. Microbiol.">
        <title>Isolation and genomic characterization of Novimethylophilus kurashikiensis gen. nov. sp. nov., a new lanthanide-dependent methylotrophic species of Methylophilaceae.</title>
        <authorList>
            <person name="Lv H."/>
            <person name="Sahin N."/>
            <person name="Tani A."/>
        </authorList>
    </citation>
    <scope>NUCLEOTIDE SEQUENCE [LARGE SCALE GENOMIC DNA]</scope>
    <source>
        <strain evidence="3 4">La2-4</strain>
    </source>
</reference>
<gene>
    <name evidence="3" type="ORF">NMK_0012</name>
</gene>
<feature type="transmembrane region" description="Helical" evidence="2">
    <location>
        <begin position="589"/>
        <end position="608"/>
    </location>
</feature>
<feature type="transmembrane region" description="Helical" evidence="2">
    <location>
        <begin position="474"/>
        <end position="492"/>
    </location>
</feature>
<feature type="transmembrane region" description="Helical" evidence="2">
    <location>
        <begin position="870"/>
        <end position="891"/>
    </location>
</feature>
<dbReference type="PANTHER" id="PTHR38434:SF1">
    <property type="entry name" value="BLL2549 PROTEIN"/>
    <property type="match status" value="1"/>
</dbReference>
<feature type="transmembrane region" description="Helical" evidence="2">
    <location>
        <begin position="398"/>
        <end position="416"/>
    </location>
</feature>
<feature type="transmembrane region" description="Helical" evidence="2">
    <location>
        <begin position="288"/>
        <end position="306"/>
    </location>
</feature>
<dbReference type="RefSeq" id="WP_109013720.1">
    <property type="nucleotide sequence ID" value="NZ_BDOQ01000001.1"/>
</dbReference>
<feature type="transmembrane region" description="Helical" evidence="2">
    <location>
        <begin position="6"/>
        <end position="36"/>
    </location>
</feature>
<feature type="transmembrane region" description="Helical" evidence="2">
    <location>
        <begin position="845"/>
        <end position="864"/>
    </location>
</feature>
<keyword evidence="4" id="KW-1185">Reference proteome</keyword>
<keyword evidence="2" id="KW-0472">Membrane</keyword>
<feature type="transmembrane region" description="Helical" evidence="2">
    <location>
        <begin position="529"/>
        <end position="548"/>
    </location>
</feature>
<evidence type="ECO:0000313" key="3">
    <source>
        <dbReference type="EMBL" id="GBG12481.1"/>
    </source>
</evidence>
<dbReference type="OrthoDB" id="207428at2"/>
<dbReference type="PANTHER" id="PTHR38434">
    <property type="entry name" value="BLL2549 PROTEIN"/>
    <property type="match status" value="1"/>
</dbReference>
<evidence type="ECO:0000313" key="4">
    <source>
        <dbReference type="Proteomes" id="UP000245081"/>
    </source>
</evidence>
<keyword evidence="3" id="KW-0436">Ligase</keyword>
<organism evidence="3 4">
    <name type="scientific">Novimethylophilus kurashikiensis</name>
    <dbReference type="NCBI Taxonomy" id="1825523"/>
    <lineage>
        <taxon>Bacteria</taxon>
        <taxon>Pseudomonadati</taxon>
        <taxon>Pseudomonadota</taxon>
        <taxon>Betaproteobacteria</taxon>
        <taxon>Nitrosomonadales</taxon>
        <taxon>Methylophilaceae</taxon>
        <taxon>Novimethylophilus</taxon>
    </lineage>
</organism>
<protein>
    <submittedName>
        <fullName evidence="3">Tyrosine--tRNA ligase</fullName>
    </submittedName>
</protein>
<dbReference type="AlphaFoldDB" id="A0A2R5F721"/>
<feature type="transmembrane region" description="Helical" evidence="2">
    <location>
        <begin position="369"/>
        <end position="386"/>
    </location>
</feature>
<dbReference type="InterPro" id="IPR019286">
    <property type="entry name" value="DUF2339_TM"/>
</dbReference>
<dbReference type="GO" id="GO:0016874">
    <property type="term" value="F:ligase activity"/>
    <property type="evidence" value="ECO:0007669"/>
    <property type="project" value="UniProtKB-KW"/>
</dbReference>
<feature type="transmembrane region" description="Helical" evidence="2">
    <location>
        <begin position="428"/>
        <end position="447"/>
    </location>
</feature>
<comment type="caution">
    <text evidence="3">The sequence shown here is derived from an EMBL/GenBank/DDBJ whole genome shotgun (WGS) entry which is preliminary data.</text>
</comment>
<feature type="transmembrane region" description="Helical" evidence="2">
    <location>
        <begin position="681"/>
        <end position="700"/>
    </location>
</feature>
<feature type="transmembrane region" description="Helical" evidence="2">
    <location>
        <begin position="721"/>
        <end position="739"/>
    </location>
</feature>
<dbReference type="EMBL" id="BDOQ01000001">
    <property type="protein sequence ID" value="GBG12481.1"/>
    <property type="molecule type" value="Genomic_DNA"/>
</dbReference>
<dbReference type="Proteomes" id="UP000245081">
    <property type="component" value="Unassembled WGS sequence"/>
</dbReference>
<feature type="transmembrane region" description="Helical" evidence="2">
    <location>
        <begin position="644"/>
        <end position="661"/>
    </location>
</feature>
<feature type="transmembrane region" description="Helical" evidence="2">
    <location>
        <begin position="560"/>
        <end position="577"/>
    </location>
</feature>
<keyword evidence="2" id="KW-1133">Transmembrane helix</keyword>
<name>A0A2R5F721_9PROT</name>
<sequence>MWLLGLIIGTVIGGSIGGGVGLLPGAVLGAVFGLFIDSKRGEDTKDLSRRLRALELEVAELKERLAAPTTPIAATSVELAPSSSDVESSIAQEAALAASMTAVDMEEKAIPSMSATPLEPEQPQKSAPEFPSPSPASIKAPSQLWHWLFGGNILAKLGVVLLFFAVGSALKLMAEYGLLPIQMRLLLSAVAGIALIVLGHTKAREEVHRMFGFAAQGGGFGILYLIVYFMLARYQFIGHAPAFGLFAALGVVCISLAAAQNAASLAVLGISGAFLAPVMAAGDEGNHVALFSYFALLNTFILWVNWSKAWRSLNFAGVAFTFVIGLEWASLSYRPEFYGTTQFFLLLFFLMYTLVPTAYAVLKAPGTQGWLEGAVLFGVPLVTAALQRRLLDGNDIALAWWSLGASVYYLGLWWLVRRREDDRLMVMENSYLGMALVFLTLAVPLAFDVQLTVALWALEGAAALWLGVAQNRWLLRLGGAALQVYAGLYLLAHGQRFDIDIPVLNASYISALLIAATGLISARQLRTPALLPYSTLMLIWGLLWWMGASWAEIDRHVPGPHQHAAWLLLCMATGAAAERWGRHLDWVQLRLAALLQDAGVFFIALLALLEQGHVLHDTLIIVFPLSVFSYYQVLHRQEQDGQDWLLMLRHLAAYWLLTGLAGRELAHLGQHLVPGNTLWQLLGWEIALAAGLLLPNLGGLGKRWPFSSPLADYQGLGNAPIAFFVGVWTVHACLSHAGGGSGLPYLPLLSFFDIALFAGMASLLLWGRHLSRDNRNDTAAYALAGISGFIWVSSLAARLVHHWGGVPFTLGDMLSSAAFQQTLSFIWTLLAITLMLTATRKGQRMLWFGGFGLLGTVCVKLLMIDMANRGTVTWTLSLLGIALLTILASYFSPIPPKEGATDRS</sequence>
<evidence type="ECO:0000256" key="1">
    <source>
        <dbReference type="SAM" id="MobiDB-lite"/>
    </source>
</evidence>
<feature type="transmembrane region" description="Helical" evidence="2">
    <location>
        <begin position="144"/>
        <end position="166"/>
    </location>
</feature>
<keyword evidence="2" id="KW-0812">Transmembrane</keyword>
<feature type="transmembrane region" description="Helical" evidence="2">
    <location>
        <begin position="504"/>
        <end position="522"/>
    </location>
</feature>
<feature type="transmembrane region" description="Helical" evidence="2">
    <location>
        <begin position="745"/>
        <end position="766"/>
    </location>
</feature>
<accession>A0A2R5F721</accession>
<feature type="region of interest" description="Disordered" evidence="1">
    <location>
        <begin position="114"/>
        <end position="135"/>
    </location>
</feature>
<feature type="transmembrane region" description="Helical" evidence="2">
    <location>
        <begin position="778"/>
        <end position="797"/>
    </location>
</feature>
<feature type="transmembrane region" description="Helical" evidence="2">
    <location>
        <begin position="614"/>
        <end position="632"/>
    </location>
</feature>
<feature type="transmembrane region" description="Helical" evidence="2">
    <location>
        <begin position="210"/>
        <end position="231"/>
    </location>
</feature>
<dbReference type="InterPro" id="IPR014600">
    <property type="entry name" value="UCP035905_mem"/>
</dbReference>
<feature type="transmembrane region" description="Helical" evidence="2">
    <location>
        <begin position="343"/>
        <end position="362"/>
    </location>
</feature>
<feature type="transmembrane region" description="Helical" evidence="2">
    <location>
        <begin position="817"/>
        <end position="838"/>
    </location>
</feature>
<evidence type="ECO:0000256" key="2">
    <source>
        <dbReference type="SAM" id="Phobius"/>
    </source>
</evidence>
<dbReference type="PIRSF" id="PIRSF035905">
    <property type="entry name" value="UCP035905_mp"/>
    <property type="match status" value="1"/>
</dbReference>
<proteinExistence type="predicted"/>
<feature type="transmembrane region" description="Helical" evidence="2">
    <location>
        <begin position="178"/>
        <end position="198"/>
    </location>
</feature>
<feature type="transmembrane region" description="Helical" evidence="2">
    <location>
        <begin position="265"/>
        <end position="282"/>
    </location>
</feature>
<feature type="transmembrane region" description="Helical" evidence="2">
    <location>
        <begin position="313"/>
        <end position="331"/>
    </location>
</feature>
<feature type="transmembrane region" description="Helical" evidence="2">
    <location>
        <begin position="237"/>
        <end position="258"/>
    </location>
</feature>